<feature type="non-terminal residue" evidence="1">
    <location>
        <position position="1"/>
    </location>
</feature>
<dbReference type="EMBL" id="CAUJNA010003338">
    <property type="protein sequence ID" value="CAJ1399492.1"/>
    <property type="molecule type" value="Genomic_DNA"/>
</dbReference>
<protein>
    <submittedName>
        <fullName evidence="1">Uncharacterized protein</fullName>
    </submittedName>
</protein>
<dbReference type="AlphaFoldDB" id="A0AA36J5I2"/>
<dbReference type="Proteomes" id="UP001178507">
    <property type="component" value="Unassembled WGS sequence"/>
</dbReference>
<comment type="caution">
    <text evidence="1">The sequence shown here is derived from an EMBL/GenBank/DDBJ whole genome shotgun (WGS) entry which is preliminary data.</text>
</comment>
<reference evidence="1" key="1">
    <citation type="submission" date="2023-08" db="EMBL/GenBank/DDBJ databases">
        <authorList>
            <person name="Chen Y."/>
            <person name="Shah S."/>
            <person name="Dougan E. K."/>
            <person name="Thang M."/>
            <person name="Chan C."/>
        </authorList>
    </citation>
    <scope>NUCLEOTIDE SEQUENCE</scope>
</reference>
<gene>
    <name evidence="1" type="ORF">EVOR1521_LOCUS23011</name>
</gene>
<organism evidence="1 2">
    <name type="scientific">Effrenium voratum</name>
    <dbReference type="NCBI Taxonomy" id="2562239"/>
    <lineage>
        <taxon>Eukaryota</taxon>
        <taxon>Sar</taxon>
        <taxon>Alveolata</taxon>
        <taxon>Dinophyceae</taxon>
        <taxon>Suessiales</taxon>
        <taxon>Symbiodiniaceae</taxon>
        <taxon>Effrenium</taxon>
    </lineage>
</organism>
<accession>A0AA36J5I2</accession>
<evidence type="ECO:0000313" key="1">
    <source>
        <dbReference type="EMBL" id="CAJ1399492.1"/>
    </source>
</evidence>
<proteinExistence type="predicted"/>
<keyword evidence="2" id="KW-1185">Reference proteome</keyword>
<evidence type="ECO:0000313" key="2">
    <source>
        <dbReference type="Proteomes" id="UP001178507"/>
    </source>
</evidence>
<sequence length="58" mass="6375">ALMTIQLRLADCFLLTSLEELTRPLGSLPHIKALELSLPGCCSLRSLGSLSSHLRELR</sequence>
<feature type="non-terminal residue" evidence="1">
    <location>
        <position position="58"/>
    </location>
</feature>
<name>A0AA36J5I2_9DINO</name>